<dbReference type="InterPro" id="IPR016193">
    <property type="entry name" value="Cytidine_deaminase-like"/>
</dbReference>
<reference evidence="9 10" key="1">
    <citation type="submission" date="2019-03" db="EMBL/GenBank/DDBJ databases">
        <title>Genomic Encyclopedia of Archaeal and Bacterial Type Strains, Phase II (KMG-II): from individual species to whole genera.</title>
        <authorList>
            <person name="Goeker M."/>
        </authorList>
    </citation>
    <scope>NUCLEOTIDE SEQUENCE [LARGE SCALE GENOMIC DNA]</scope>
    <source>
        <strain evidence="9 10">ATCC 700618</strain>
    </source>
</reference>
<evidence type="ECO:0000256" key="2">
    <source>
        <dbReference type="ARBA" id="ARBA00006576"/>
    </source>
</evidence>
<protein>
    <submittedName>
        <fullName evidence="9">dCMP deaminase</fullName>
    </submittedName>
</protein>
<evidence type="ECO:0000256" key="7">
    <source>
        <dbReference type="PIRSR" id="PIRSR006019-2"/>
    </source>
</evidence>
<dbReference type="InterPro" id="IPR015517">
    <property type="entry name" value="dCMP_deaminase-rel"/>
</dbReference>
<name>A0A4R6IDX3_9MOLU</name>
<evidence type="ECO:0000256" key="5">
    <source>
        <dbReference type="ARBA" id="ARBA00022833"/>
    </source>
</evidence>
<dbReference type="SUPFAM" id="SSF53927">
    <property type="entry name" value="Cytidine deaminase-like"/>
    <property type="match status" value="1"/>
</dbReference>
<dbReference type="GO" id="GO:0008270">
    <property type="term" value="F:zinc ion binding"/>
    <property type="evidence" value="ECO:0007669"/>
    <property type="project" value="InterPro"/>
</dbReference>
<feature type="binding site" evidence="7">
    <location>
        <position position="105"/>
    </location>
    <ligand>
        <name>Zn(2+)</name>
        <dbReference type="ChEBI" id="CHEBI:29105"/>
        <note>catalytic</note>
    </ligand>
</feature>
<feature type="domain" description="CMP/dCMP-type deaminase" evidence="8">
    <location>
        <begin position="9"/>
        <end position="133"/>
    </location>
</feature>
<evidence type="ECO:0000256" key="6">
    <source>
        <dbReference type="PIRSR" id="PIRSR006019-1"/>
    </source>
</evidence>
<dbReference type="InterPro" id="IPR016192">
    <property type="entry name" value="APOBEC/CMP_deaminase_Zn-bd"/>
</dbReference>
<evidence type="ECO:0000256" key="3">
    <source>
        <dbReference type="ARBA" id="ARBA00022723"/>
    </source>
</evidence>
<keyword evidence="10" id="KW-1185">Reference proteome</keyword>
<keyword evidence="3 7" id="KW-0479">Metal-binding</keyword>
<dbReference type="InterPro" id="IPR035105">
    <property type="entry name" value="Deoxycytidylate_deaminase_dom"/>
</dbReference>
<dbReference type="InterPro" id="IPR016473">
    <property type="entry name" value="dCMP_deaminase"/>
</dbReference>
<comment type="caution">
    <text evidence="9">The sequence shown here is derived from an EMBL/GenBank/DDBJ whole genome shotgun (WGS) entry which is preliminary data.</text>
</comment>
<dbReference type="PIRSF" id="PIRSF006019">
    <property type="entry name" value="dCMP_deaminase"/>
    <property type="match status" value="1"/>
</dbReference>
<dbReference type="GO" id="GO:0005737">
    <property type="term" value="C:cytoplasm"/>
    <property type="evidence" value="ECO:0007669"/>
    <property type="project" value="TreeGrafter"/>
</dbReference>
<dbReference type="PROSITE" id="PS00903">
    <property type="entry name" value="CYT_DCMP_DEAMINASES_1"/>
    <property type="match status" value="1"/>
</dbReference>
<dbReference type="PANTHER" id="PTHR11086">
    <property type="entry name" value="DEOXYCYTIDYLATE DEAMINASE-RELATED"/>
    <property type="match status" value="1"/>
</dbReference>
<gene>
    <name evidence="9" type="ORF">EI74_0581</name>
</gene>
<dbReference type="CDD" id="cd01286">
    <property type="entry name" value="deoxycytidylate_deaminase"/>
    <property type="match status" value="1"/>
</dbReference>
<evidence type="ECO:0000256" key="4">
    <source>
        <dbReference type="ARBA" id="ARBA00022801"/>
    </source>
</evidence>
<dbReference type="AlphaFoldDB" id="A0A4R6IDX3"/>
<comment type="similarity">
    <text evidence="2">Belongs to the cytidine and deoxycytidylate deaminase family.</text>
</comment>
<dbReference type="EMBL" id="SNWN01000013">
    <property type="protein sequence ID" value="TDO19778.1"/>
    <property type="molecule type" value="Genomic_DNA"/>
</dbReference>
<proteinExistence type="inferred from homology"/>
<dbReference type="Proteomes" id="UP000295518">
    <property type="component" value="Unassembled WGS sequence"/>
</dbReference>
<keyword evidence="5 7" id="KW-0862">Zinc</keyword>
<dbReference type="GO" id="GO:0006220">
    <property type="term" value="P:pyrimidine nucleotide metabolic process"/>
    <property type="evidence" value="ECO:0007669"/>
    <property type="project" value="InterPro"/>
</dbReference>
<sequence>MNNKTIPIDWQTYFMSLAKISSLRSKDPNTKVGAVIVNDRNRIIGLGYNGMPQGNDNLPWARDMKNFADNKYPYVIHAEMNAILNSKANIEGTSIYTTLFPCFNCAKMIAQAGITKVYYDSNMYLDTEEGQVAFKILNDSNVKIEQLEHFEVEIRK</sequence>
<dbReference type="PANTHER" id="PTHR11086:SF18">
    <property type="entry name" value="DEOXYCYTIDYLATE DEAMINASE"/>
    <property type="match status" value="1"/>
</dbReference>
<feature type="active site" description="Proton donor" evidence="6">
    <location>
        <position position="79"/>
    </location>
</feature>
<dbReference type="PROSITE" id="PS51747">
    <property type="entry name" value="CYT_DCMP_DEAMINASES_2"/>
    <property type="match status" value="1"/>
</dbReference>
<dbReference type="Pfam" id="PF00383">
    <property type="entry name" value="dCMP_cyt_deam_1"/>
    <property type="match status" value="1"/>
</dbReference>
<evidence type="ECO:0000313" key="10">
    <source>
        <dbReference type="Proteomes" id="UP000295518"/>
    </source>
</evidence>
<dbReference type="Gene3D" id="3.40.140.10">
    <property type="entry name" value="Cytidine Deaminase, domain 2"/>
    <property type="match status" value="1"/>
</dbReference>
<comment type="cofactor">
    <cofactor evidence="1 7">
        <name>Zn(2+)</name>
        <dbReference type="ChEBI" id="CHEBI:29105"/>
    </cofactor>
</comment>
<dbReference type="GO" id="GO:0004132">
    <property type="term" value="F:dCMP deaminase activity"/>
    <property type="evidence" value="ECO:0007669"/>
    <property type="project" value="InterPro"/>
</dbReference>
<evidence type="ECO:0000256" key="1">
    <source>
        <dbReference type="ARBA" id="ARBA00001947"/>
    </source>
</evidence>
<dbReference type="InterPro" id="IPR002125">
    <property type="entry name" value="CMP_dCMP_dom"/>
</dbReference>
<dbReference type="OrthoDB" id="9788517at2"/>
<evidence type="ECO:0000259" key="8">
    <source>
        <dbReference type="PROSITE" id="PS51747"/>
    </source>
</evidence>
<keyword evidence="4" id="KW-0378">Hydrolase</keyword>
<evidence type="ECO:0000313" key="9">
    <source>
        <dbReference type="EMBL" id="TDO19778.1"/>
    </source>
</evidence>
<feature type="binding site" evidence="7">
    <location>
        <position position="77"/>
    </location>
    <ligand>
        <name>Zn(2+)</name>
        <dbReference type="ChEBI" id="CHEBI:29105"/>
        <note>catalytic</note>
    </ligand>
</feature>
<organism evidence="9 10">
    <name type="scientific">Mycoplasma testudineum</name>
    <dbReference type="NCBI Taxonomy" id="244584"/>
    <lineage>
        <taxon>Bacteria</taxon>
        <taxon>Bacillati</taxon>
        <taxon>Mycoplasmatota</taxon>
        <taxon>Mollicutes</taxon>
        <taxon>Mycoplasmataceae</taxon>
        <taxon>Mycoplasma</taxon>
    </lineage>
</organism>
<dbReference type="RefSeq" id="WP_094254812.1">
    <property type="nucleotide sequence ID" value="NZ_NNCE01000005.1"/>
</dbReference>
<feature type="binding site" evidence="7">
    <location>
        <position position="102"/>
    </location>
    <ligand>
        <name>Zn(2+)</name>
        <dbReference type="ChEBI" id="CHEBI:29105"/>
        <note>catalytic</note>
    </ligand>
</feature>
<accession>A0A4R6IDX3</accession>